<keyword evidence="10" id="KW-1185">Reference proteome</keyword>
<reference evidence="9 10" key="1">
    <citation type="journal article" date="2018" name="Nat. Ecol. Evol.">
        <title>Shark genomes provide insights into elasmobranch evolution and the origin of vertebrates.</title>
        <authorList>
            <person name="Hara Y"/>
            <person name="Yamaguchi K"/>
            <person name="Onimaru K"/>
            <person name="Kadota M"/>
            <person name="Koyanagi M"/>
            <person name="Keeley SD"/>
            <person name="Tatsumi K"/>
            <person name="Tanaka K"/>
            <person name="Motone F"/>
            <person name="Kageyama Y"/>
            <person name="Nozu R"/>
            <person name="Adachi N"/>
            <person name="Nishimura O"/>
            <person name="Nakagawa R"/>
            <person name="Tanegashima C"/>
            <person name="Kiyatake I"/>
            <person name="Matsumoto R"/>
            <person name="Murakumo K"/>
            <person name="Nishida K"/>
            <person name="Terakita A"/>
            <person name="Kuratani S"/>
            <person name="Sato K"/>
            <person name="Hyodo S Kuraku.S."/>
        </authorList>
    </citation>
    <scope>NUCLEOTIDE SEQUENCE [LARGE SCALE GENOMIC DNA]</scope>
</reference>
<dbReference type="InterPro" id="IPR029034">
    <property type="entry name" value="Cystine-knot_cytokine"/>
</dbReference>
<keyword evidence="5" id="KW-1015">Disulfide bond</keyword>
<dbReference type="CDD" id="cd13756">
    <property type="entry name" value="TGF_beta_BMPs_GDFs"/>
    <property type="match status" value="1"/>
</dbReference>
<comment type="caution">
    <text evidence="9">The sequence shown here is derived from an EMBL/GenBank/DDBJ whole genome shotgun (WGS) entry which is preliminary data.</text>
</comment>
<dbReference type="PANTHER" id="PTHR11848">
    <property type="entry name" value="TGF-BETA FAMILY"/>
    <property type="match status" value="1"/>
</dbReference>
<evidence type="ECO:0000256" key="6">
    <source>
        <dbReference type="RuleBase" id="RU000354"/>
    </source>
</evidence>
<feature type="domain" description="TGF-beta family profile" evidence="8">
    <location>
        <begin position="220"/>
        <end position="336"/>
    </location>
</feature>
<sequence length="336" mass="37965">MNGNAVSNQIQQPFSKAILEMLHINTLTFPRRTKLHPYMRLIYQQLSSSETKDSAATEGTLVQSFRSIKVPEYDNPGWIWFNISKLKPSMLAAELVLLRRTLHPKSLTVNVTIHNIGLEGNNLSISDPLDKKVLNLSELPSSGYDTFNVSTILRQWSVDAIGFQFQFTDDSGSLVLHDALTQSLYCLDTNSQDEPLLVAHRLTLSVENPRSSRNSRRSSREQRWNPSPSRDISEECSLHPQYLNLQSLKLSDWILEPQGFYANVCRGHCFSSISDEDKTVTRNPAQGAVKQNVTASQRWYCIPQEYSSVSVMHATEFGDIFIESLKDMCVESCGCI</sequence>
<name>A0A401P138_SCYTO</name>
<evidence type="ECO:0000256" key="5">
    <source>
        <dbReference type="ARBA" id="ARBA00023157"/>
    </source>
</evidence>
<organism evidence="9 10">
    <name type="scientific">Scyliorhinus torazame</name>
    <name type="common">Cloudy catshark</name>
    <name type="synonym">Catulus torazame</name>
    <dbReference type="NCBI Taxonomy" id="75743"/>
    <lineage>
        <taxon>Eukaryota</taxon>
        <taxon>Metazoa</taxon>
        <taxon>Chordata</taxon>
        <taxon>Craniata</taxon>
        <taxon>Vertebrata</taxon>
        <taxon>Chondrichthyes</taxon>
        <taxon>Elasmobranchii</taxon>
        <taxon>Galeomorphii</taxon>
        <taxon>Galeoidea</taxon>
        <taxon>Carcharhiniformes</taxon>
        <taxon>Scyliorhinidae</taxon>
        <taxon>Scyliorhinus</taxon>
    </lineage>
</organism>
<dbReference type="Proteomes" id="UP000288216">
    <property type="component" value="Unassembled WGS sequence"/>
</dbReference>
<evidence type="ECO:0000313" key="9">
    <source>
        <dbReference type="EMBL" id="GCB66817.1"/>
    </source>
</evidence>
<dbReference type="GO" id="GO:0005125">
    <property type="term" value="F:cytokine activity"/>
    <property type="evidence" value="ECO:0007669"/>
    <property type="project" value="TreeGrafter"/>
</dbReference>
<evidence type="ECO:0000256" key="4">
    <source>
        <dbReference type="ARBA" id="ARBA00023030"/>
    </source>
</evidence>
<evidence type="ECO:0000259" key="8">
    <source>
        <dbReference type="PROSITE" id="PS51362"/>
    </source>
</evidence>
<dbReference type="InterPro" id="IPR015615">
    <property type="entry name" value="TGF-beta-rel"/>
</dbReference>
<dbReference type="GO" id="GO:0008083">
    <property type="term" value="F:growth factor activity"/>
    <property type="evidence" value="ECO:0007669"/>
    <property type="project" value="UniProtKB-KW"/>
</dbReference>
<dbReference type="SUPFAM" id="SSF57501">
    <property type="entry name" value="Cystine-knot cytokines"/>
    <property type="match status" value="1"/>
</dbReference>
<dbReference type="PROSITE" id="PS00250">
    <property type="entry name" value="TGF_BETA_1"/>
    <property type="match status" value="1"/>
</dbReference>
<keyword evidence="4 6" id="KW-0339">Growth factor</keyword>
<dbReference type="SMART" id="SM00204">
    <property type="entry name" value="TGFB"/>
    <property type="match status" value="1"/>
</dbReference>
<dbReference type="Pfam" id="PF00019">
    <property type="entry name" value="TGF_beta"/>
    <property type="match status" value="1"/>
</dbReference>
<evidence type="ECO:0000256" key="1">
    <source>
        <dbReference type="ARBA" id="ARBA00004613"/>
    </source>
</evidence>
<dbReference type="STRING" id="75743.A0A401P138"/>
<dbReference type="OrthoDB" id="9411036at2759"/>
<comment type="subcellular location">
    <subcellularLocation>
        <location evidence="1">Secreted</location>
    </subcellularLocation>
</comment>
<dbReference type="InterPro" id="IPR017948">
    <property type="entry name" value="TGFb_CS"/>
</dbReference>
<dbReference type="OMA" id="PYMKQVY"/>
<proteinExistence type="inferred from homology"/>
<accession>A0A401P138</accession>
<dbReference type="Gene3D" id="2.10.90.10">
    <property type="entry name" value="Cystine-knot cytokines"/>
    <property type="match status" value="1"/>
</dbReference>
<evidence type="ECO:0000256" key="2">
    <source>
        <dbReference type="ARBA" id="ARBA00006656"/>
    </source>
</evidence>
<dbReference type="PROSITE" id="PS51362">
    <property type="entry name" value="TGF_BETA_2"/>
    <property type="match status" value="1"/>
</dbReference>
<gene>
    <name evidence="9" type="ORF">scyTo_0010149</name>
</gene>
<comment type="similarity">
    <text evidence="2 6">Belongs to the TGF-beta family.</text>
</comment>
<keyword evidence="3" id="KW-0964">Secreted</keyword>
<dbReference type="AlphaFoldDB" id="A0A401P138"/>
<evidence type="ECO:0000256" key="7">
    <source>
        <dbReference type="SAM" id="MobiDB-lite"/>
    </source>
</evidence>
<dbReference type="EMBL" id="BFAA01004321">
    <property type="protein sequence ID" value="GCB66817.1"/>
    <property type="molecule type" value="Genomic_DNA"/>
</dbReference>
<dbReference type="PANTHER" id="PTHR11848:SF243">
    <property type="entry name" value="GROWTH_DIFFERENTIATION FACTOR 6-A-LIKE"/>
    <property type="match status" value="1"/>
</dbReference>
<protein>
    <recommendedName>
        <fullName evidence="8">TGF-beta family profile domain-containing protein</fullName>
    </recommendedName>
</protein>
<dbReference type="InterPro" id="IPR001839">
    <property type="entry name" value="TGF-b_C"/>
</dbReference>
<evidence type="ECO:0000313" key="10">
    <source>
        <dbReference type="Proteomes" id="UP000288216"/>
    </source>
</evidence>
<feature type="region of interest" description="Disordered" evidence="7">
    <location>
        <begin position="208"/>
        <end position="233"/>
    </location>
</feature>
<dbReference type="GO" id="GO:0005615">
    <property type="term" value="C:extracellular space"/>
    <property type="evidence" value="ECO:0007669"/>
    <property type="project" value="TreeGrafter"/>
</dbReference>
<evidence type="ECO:0000256" key="3">
    <source>
        <dbReference type="ARBA" id="ARBA00022525"/>
    </source>
</evidence>